<feature type="non-terminal residue" evidence="8">
    <location>
        <position position="1"/>
    </location>
</feature>
<feature type="region of interest" description="Disordered" evidence="6">
    <location>
        <begin position="1"/>
        <end position="29"/>
    </location>
</feature>
<dbReference type="Pfam" id="PF02319">
    <property type="entry name" value="WHD_E2F_TDP"/>
    <property type="match status" value="2"/>
</dbReference>
<reference evidence="9" key="1">
    <citation type="submission" date="2022-10" db="EMBL/GenBank/DDBJ databases">
        <title>Genome assembly of Pristionchus species.</title>
        <authorList>
            <person name="Yoshida K."/>
            <person name="Sommer R.J."/>
        </authorList>
    </citation>
    <scope>NUCLEOTIDE SEQUENCE [LARGE SCALE GENOMIC DNA]</scope>
    <source>
        <strain evidence="9">RS5460</strain>
    </source>
</reference>
<dbReference type="InterPro" id="IPR036390">
    <property type="entry name" value="WH_DNA-bd_sf"/>
</dbReference>
<keyword evidence="4 5" id="KW-0804">Transcription</keyword>
<feature type="compositionally biased region" description="Polar residues" evidence="6">
    <location>
        <begin position="579"/>
        <end position="595"/>
    </location>
</feature>
<dbReference type="Gene3D" id="1.10.10.10">
    <property type="entry name" value="Winged helix-like DNA-binding domain superfamily/Winged helix DNA-binding domain"/>
    <property type="match status" value="2"/>
</dbReference>
<dbReference type="InterPro" id="IPR036388">
    <property type="entry name" value="WH-like_DNA-bd_sf"/>
</dbReference>
<dbReference type="GO" id="GO:0000981">
    <property type="term" value="F:DNA-binding transcription factor activity, RNA polymerase II-specific"/>
    <property type="evidence" value="ECO:0007669"/>
    <property type="project" value="TreeGrafter"/>
</dbReference>
<evidence type="ECO:0000256" key="5">
    <source>
        <dbReference type="RuleBase" id="RU003796"/>
    </source>
</evidence>
<evidence type="ECO:0000256" key="2">
    <source>
        <dbReference type="ARBA" id="ARBA00023015"/>
    </source>
</evidence>
<dbReference type="FunFam" id="1.10.10.10:FF:000832">
    <property type="entry name" value="E2F-like (Mammalian transcription factor)"/>
    <property type="match status" value="1"/>
</dbReference>
<dbReference type="InterPro" id="IPR015633">
    <property type="entry name" value="E2F"/>
</dbReference>
<feature type="domain" description="E2F/DP family winged-helix DNA-binding" evidence="7">
    <location>
        <begin position="91"/>
        <end position="161"/>
    </location>
</feature>
<sequence length="680" mass="74568">FPLRMEASGECDKENTHLTDESQEEFVTPDTKPTIIVEKIPDDPILSSPIIYSQGAASTATAGTSADDSDDDDLLEAEEVGDGAKRGVTCRKEKSLGLLCQRFIEAMKQETAKEDGNGSVHLESVATKMKVEKRRIYDIVNVMEALDAMSKLNKSYYAWHGLNNLPKLMHELQRESIDENLPSKIVQVEQAMCSFTDLSPGAKRKDLVGSMLDPVVLPSGPSTVSSSPLDSPFSSKSYLIAPSSVPSPSTSASMRDPRGTKNSLAMLCRRFIMVLLANPQDRRRVSLDVASTVLIKDTETEGFDPPSRGRCRRLYDIANVLVAMGIIKKVHYLFGTKKIPLFIYSGPEPDEHATLSDEKLEEMMVLPRKAIDDVIREKKTFGKRSKSEACLDDVMRQQRAGKISRMCSPHDSPATAAWKMMALAEAAEKERLLMAYSHSPNTKKRLTQSTSSLVLPPASSSQGWSTSAQSIPTSPLALGAGQFVLPRPQNYAIYRTLSDLSAIGGGSTGNGPSSSFARSPRSSLQPVLSPLSTMNRLPYANISQIMAAAVAADNAGRHQQQVLHQSPKVPARRILTPLQPSITSPRNSGSVTSPKKTPKHSMKYLLKSPGIRRQLNANGETPEKEKVRIGTLEHRDNSRFKIVKKEPGAEELRRAFGVSNNFNQGQNQAGFEAMRRQYGI</sequence>
<dbReference type="PANTHER" id="PTHR12081">
    <property type="entry name" value="TRANSCRIPTION FACTOR E2F"/>
    <property type="match status" value="1"/>
</dbReference>
<dbReference type="PANTHER" id="PTHR12081:SF7">
    <property type="entry name" value="TRANSCRIPTION FACTOR EFL-3"/>
    <property type="match status" value="1"/>
</dbReference>
<keyword evidence="5" id="KW-0539">Nucleus</keyword>
<dbReference type="SMART" id="SM01372">
    <property type="entry name" value="E2F_TDP"/>
    <property type="match status" value="2"/>
</dbReference>
<feature type="region of interest" description="Disordered" evidence="6">
    <location>
        <begin position="579"/>
        <end position="600"/>
    </location>
</feature>
<evidence type="ECO:0000256" key="4">
    <source>
        <dbReference type="ARBA" id="ARBA00023163"/>
    </source>
</evidence>
<dbReference type="SUPFAM" id="SSF46785">
    <property type="entry name" value="Winged helix' DNA-binding domain"/>
    <property type="match status" value="2"/>
</dbReference>
<gene>
    <name evidence="8" type="ORF">PMAYCL1PPCAC_05490</name>
</gene>
<feature type="domain" description="E2F/DP family winged-helix DNA-binding" evidence="7">
    <location>
        <begin position="259"/>
        <end position="346"/>
    </location>
</feature>
<accession>A0AAN4ZE30</accession>
<keyword evidence="9" id="KW-1185">Reference proteome</keyword>
<organism evidence="8 9">
    <name type="scientific">Pristionchus mayeri</name>
    <dbReference type="NCBI Taxonomy" id="1317129"/>
    <lineage>
        <taxon>Eukaryota</taxon>
        <taxon>Metazoa</taxon>
        <taxon>Ecdysozoa</taxon>
        <taxon>Nematoda</taxon>
        <taxon>Chromadorea</taxon>
        <taxon>Rhabditida</taxon>
        <taxon>Rhabditina</taxon>
        <taxon>Diplogasteromorpha</taxon>
        <taxon>Diplogasteroidea</taxon>
        <taxon>Neodiplogasteridae</taxon>
        <taxon>Pristionchus</taxon>
    </lineage>
</organism>
<evidence type="ECO:0000313" key="9">
    <source>
        <dbReference type="Proteomes" id="UP001328107"/>
    </source>
</evidence>
<protein>
    <recommendedName>
        <fullName evidence="7">E2F/DP family winged-helix DNA-binding domain-containing protein</fullName>
    </recommendedName>
</protein>
<comment type="subcellular location">
    <subcellularLocation>
        <location evidence="5">Nucleus</location>
    </subcellularLocation>
</comment>
<evidence type="ECO:0000256" key="1">
    <source>
        <dbReference type="ARBA" id="ARBA00010940"/>
    </source>
</evidence>
<dbReference type="GO" id="GO:0090575">
    <property type="term" value="C:RNA polymerase II transcription regulator complex"/>
    <property type="evidence" value="ECO:0007669"/>
    <property type="project" value="TreeGrafter"/>
</dbReference>
<evidence type="ECO:0000256" key="6">
    <source>
        <dbReference type="SAM" id="MobiDB-lite"/>
    </source>
</evidence>
<dbReference type="EMBL" id="BTRK01000002">
    <property type="protein sequence ID" value="GMR35295.1"/>
    <property type="molecule type" value="Genomic_DNA"/>
</dbReference>
<evidence type="ECO:0000259" key="7">
    <source>
        <dbReference type="SMART" id="SM01372"/>
    </source>
</evidence>
<dbReference type="GO" id="GO:0000978">
    <property type="term" value="F:RNA polymerase II cis-regulatory region sequence-specific DNA binding"/>
    <property type="evidence" value="ECO:0007669"/>
    <property type="project" value="InterPro"/>
</dbReference>
<evidence type="ECO:0000313" key="8">
    <source>
        <dbReference type="EMBL" id="GMR35295.1"/>
    </source>
</evidence>
<keyword evidence="2 5" id="KW-0805">Transcription regulation</keyword>
<dbReference type="AlphaFoldDB" id="A0AAN4ZE30"/>
<proteinExistence type="inferred from homology"/>
<comment type="caution">
    <text evidence="8">The sequence shown here is derived from an EMBL/GenBank/DDBJ whole genome shotgun (WGS) entry which is preliminary data.</text>
</comment>
<feature type="compositionally biased region" description="Basic and acidic residues" evidence="6">
    <location>
        <begin position="10"/>
        <end position="20"/>
    </location>
</feature>
<dbReference type="Proteomes" id="UP001328107">
    <property type="component" value="Unassembled WGS sequence"/>
</dbReference>
<dbReference type="InterPro" id="IPR003316">
    <property type="entry name" value="E2F_WHTH_DNA-bd_dom"/>
</dbReference>
<name>A0AAN4ZE30_9BILA</name>
<comment type="similarity">
    <text evidence="1 5">Belongs to the E2F/DP family.</text>
</comment>
<evidence type="ECO:0000256" key="3">
    <source>
        <dbReference type="ARBA" id="ARBA00023125"/>
    </source>
</evidence>
<keyword evidence="3 5" id="KW-0238">DNA-binding</keyword>